<keyword evidence="2" id="KW-1185">Reference proteome</keyword>
<dbReference type="AlphaFoldDB" id="A0A6J2ET13"/>
<sequence length="105" mass="11670">MVPAWMVPPPPPPPPPPLARSAQQVTSPSQRRKEAPSRKQCGIWTLDQNLYGDCTTTTEANLKTNQEEDAERLREMAPKLDLQPTWRSASPASADSVGLLTYWSQ</sequence>
<reference evidence="3" key="1">
    <citation type="submission" date="2025-08" db="UniProtKB">
        <authorList>
            <consortium name="RefSeq"/>
        </authorList>
    </citation>
    <scope>IDENTIFICATION</scope>
    <source>
        <tissue evidence="3">Blood</tissue>
    </source>
</reference>
<dbReference type="RefSeq" id="XP_027471336.2">
    <property type="nucleotide sequence ID" value="XM_027615535.2"/>
</dbReference>
<name>A0A6J2ET13_ZALCA</name>
<organism evidence="2 3">
    <name type="scientific">Zalophus californianus</name>
    <name type="common">California sealion</name>
    <dbReference type="NCBI Taxonomy" id="9704"/>
    <lineage>
        <taxon>Eukaryota</taxon>
        <taxon>Metazoa</taxon>
        <taxon>Chordata</taxon>
        <taxon>Craniata</taxon>
        <taxon>Vertebrata</taxon>
        <taxon>Euteleostomi</taxon>
        <taxon>Mammalia</taxon>
        <taxon>Eutheria</taxon>
        <taxon>Laurasiatheria</taxon>
        <taxon>Carnivora</taxon>
        <taxon>Caniformia</taxon>
        <taxon>Pinnipedia</taxon>
        <taxon>Otariidae</taxon>
        <taxon>Zalophus</taxon>
    </lineage>
</organism>
<protein>
    <submittedName>
        <fullName evidence="3">Uncharacterized protein LOC113934466</fullName>
    </submittedName>
</protein>
<accession>A0A6J2ET13</accession>
<evidence type="ECO:0000313" key="3">
    <source>
        <dbReference type="RefSeq" id="XP_027471336.2"/>
    </source>
</evidence>
<proteinExistence type="predicted"/>
<feature type="compositionally biased region" description="Pro residues" evidence="1">
    <location>
        <begin position="1"/>
        <end position="18"/>
    </location>
</feature>
<dbReference type="Proteomes" id="UP000515165">
    <property type="component" value="Chromosome 13"/>
</dbReference>
<evidence type="ECO:0000256" key="1">
    <source>
        <dbReference type="SAM" id="MobiDB-lite"/>
    </source>
</evidence>
<evidence type="ECO:0000313" key="2">
    <source>
        <dbReference type="Proteomes" id="UP000515165"/>
    </source>
</evidence>
<gene>
    <name evidence="3" type="primary">LOC113934466</name>
</gene>
<dbReference type="KEGG" id="zca:113934466"/>
<dbReference type="GeneID" id="113934466"/>
<feature type="region of interest" description="Disordered" evidence="1">
    <location>
        <begin position="1"/>
        <end position="40"/>
    </location>
</feature>